<name>A0A4C1Z079_EUMVA</name>
<protein>
    <submittedName>
        <fullName evidence="2">Uncharacterized protein</fullName>
    </submittedName>
</protein>
<proteinExistence type="predicted"/>
<organism evidence="2 3">
    <name type="scientific">Eumeta variegata</name>
    <name type="common">Bagworm moth</name>
    <name type="synonym">Eumeta japonica</name>
    <dbReference type="NCBI Taxonomy" id="151549"/>
    <lineage>
        <taxon>Eukaryota</taxon>
        <taxon>Metazoa</taxon>
        <taxon>Ecdysozoa</taxon>
        <taxon>Arthropoda</taxon>
        <taxon>Hexapoda</taxon>
        <taxon>Insecta</taxon>
        <taxon>Pterygota</taxon>
        <taxon>Neoptera</taxon>
        <taxon>Endopterygota</taxon>
        <taxon>Lepidoptera</taxon>
        <taxon>Glossata</taxon>
        <taxon>Ditrysia</taxon>
        <taxon>Tineoidea</taxon>
        <taxon>Psychidae</taxon>
        <taxon>Oiketicinae</taxon>
        <taxon>Eumeta</taxon>
    </lineage>
</organism>
<sequence>MSSIYWYRRAIIEQVVIAVHSHSSPRGVTSAGLLGRNRISNGGKSDDGRNGGVGHRNSHLLDGCKQRKPLLHRYILLSNVNLIGPVDSEQIRCDKRTDGDVRRTTRDFSLGVTKRFNTKCMTAEHTRTGSAAGATYGPPRAAHADTLISNRCRCRAGGRLRRFSPPLPAAPTLLNSRGTPRA</sequence>
<dbReference type="AlphaFoldDB" id="A0A4C1Z079"/>
<accession>A0A4C1Z079</accession>
<evidence type="ECO:0000313" key="3">
    <source>
        <dbReference type="Proteomes" id="UP000299102"/>
    </source>
</evidence>
<gene>
    <name evidence="2" type="ORF">EVAR_59667_1</name>
</gene>
<keyword evidence="3" id="KW-1185">Reference proteome</keyword>
<feature type="region of interest" description="Disordered" evidence="1">
    <location>
        <begin position="29"/>
        <end position="59"/>
    </location>
</feature>
<evidence type="ECO:0000256" key="1">
    <source>
        <dbReference type="SAM" id="MobiDB-lite"/>
    </source>
</evidence>
<dbReference type="Proteomes" id="UP000299102">
    <property type="component" value="Unassembled WGS sequence"/>
</dbReference>
<dbReference type="EMBL" id="BGZK01001527">
    <property type="protein sequence ID" value="GBP81728.1"/>
    <property type="molecule type" value="Genomic_DNA"/>
</dbReference>
<reference evidence="2 3" key="1">
    <citation type="journal article" date="2019" name="Commun. Biol.">
        <title>The bagworm genome reveals a unique fibroin gene that provides high tensile strength.</title>
        <authorList>
            <person name="Kono N."/>
            <person name="Nakamura H."/>
            <person name="Ohtoshi R."/>
            <person name="Tomita M."/>
            <person name="Numata K."/>
            <person name="Arakawa K."/>
        </authorList>
    </citation>
    <scope>NUCLEOTIDE SEQUENCE [LARGE SCALE GENOMIC DNA]</scope>
</reference>
<evidence type="ECO:0000313" key="2">
    <source>
        <dbReference type="EMBL" id="GBP81728.1"/>
    </source>
</evidence>
<comment type="caution">
    <text evidence="2">The sequence shown here is derived from an EMBL/GenBank/DDBJ whole genome shotgun (WGS) entry which is preliminary data.</text>
</comment>